<evidence type="ECO:0000256" key="10">
    <source>
        <dbReference type="ARBA" id="ARBA00022989"/>
    </source>
</evidence>
<feature type="transmembrane region" description="Helical" evidence="16">
    <location>
        <begin position="1036"/>
        <end position="1056"/>
    </location>
</feature>
<reference evidence="18" key="2">
    <citation type="submission" date="2022-10" db="EMBL/GenBank/DDBJ databases">
        <authorList>
            <consortium name="ENA_rothamsted_submissions"/>
            <consortium name="culmorum"/>
            <person name="King R."/>
        </authorList>
    </citation>
    <scope>NUCLEOTIDE SEQUENCE</scope>
</reference>
<dbReference type="EMBL" id="OU895878">
    <property type="protein sequence ID" value="CAH1721353.1"/>
    <property type="molecule type" value="Genomic_DNA"/>
</dbReference>
<dbReference type="GO" id="GO:0004016">
    <property type="term" value="F:adenylate cyclase activity"/>
    <property type="evidence" value="ECO:0007669"/>
    <property type="project" value="UniProtKB-EC"/>
</dbReference>
<evidence type="ECO:0000256" key="7">
    <source>
        <dbReference type="ARBA" id="ARBA00022741"/>
    </source>
</evidence>
<organism evidence="18 19">
    <name type="scientific">Chironomus riparius</name>
    <dbReference type="NCBI Taxonomy" id="315576"/>
    <lineage>
        <taxon>Eukaryota</taxon>
        <taxon>Metazoa</taxon>
        <taxon>Ecdysozoa</taxon>
        <taxon>Arthropoda</taxon>
        <taxon>Hexapoda</taxon>
        <taxon>Insecta</taxon>
        <taxon>Pterygota</taxon>
        <taxon>Neoptera</taxon>
        <taxon>Endopterygota</taxon>
        <taxon>Diptera</taxon>
        <taxon>Nematocera</taxon>
        <taxon>Chironomoidea</taxon>
        <taxon>Chironomidae</taxon>
        <taxon>Chironominae</taxon>
        <taxon>Chironomus</taxon>
    </lineage>
</organism>
<evidence type="ECO:0000256" key="3">
    <source>
        <dbReference type="ARBA" id="ARBA00004141"/>
    </source>
</evidence>
<evidence type="ECO:0000256" key="16">
    <source>
        <dbReference type="SAM" id="Phobius"/>
    </source>
</evidence>
<gene>
    <name evidence="18" type="ORF">CHIRRI_LOCUS7923</name>
</gene>
<dbReference type="InterPro" id="IPR018297">
    <property type="entry name" value="A/G_cyclase_CS"/>
</dbReference>
<dbReference type="InterPro" id="IPR009398">
    <property type="entry name" value="Adcy_conserved_dom"/>
</dbReference>
<dbReference type="PANTHER" id="PTHR45627:SF1">
    <property type="entry name" value="ADENYLATE CYCLASE TYPE 8"/>
    <property type="match status" value="1"/>
</dbReference>
<evidence type="ECO:0000313" key="18">
    <source>
        <dbReference type="EMBL" id="CAH1721353.1"/>
    </source>
</evidence>
<dbReference type="Proteomes" id="UP001153620">
    <property type="component" value="Chromosome 2"/>
</dbReference>
<comment type="similarity">
    <text evidence="14">Belongs to the adenylyl cyclase class-4/guanylyl cyclase family.</text>
</comment>
<evidence type="ECO:0000256" key="9">
    <source>
        <dbReference type="ARBA" id="ARBA00022842"/>
    </source>
</evidence>
<name>A0A9P0NHT6_9DIPT</name>
<comment type="cofactor">
    <cofactor evidence="2">
        <name>Mg(2+)</name>
        <dbReference type="ChEBI" id="CHEBI:18420"/>
    </cofactor>
</comment>
<protein>
    <recommendedName>
        <fullName evidence="4">adenylate cyclase</fullName>
        <ecNumber evidence="4">4.6.1.1</ecNumber>
    </recommendedName>
</protein>
<dbReference type="InterPro" id="IPR001054">
    <property type="entry name" value="A/G_cyclase"/>
</dbReference>
<feature type="region of interest" description="Disordered" evidence="15">
    <location>
        <begin position="1442"/>
        <end position="1470"/>
    </location>
</feature>
<feature type="region of interest" description="Disordered" evidence="15">
    <location>
        <begin position="763"/>
        <end position="782"/>
    </location>
</feature>
<dbReference type="GO" id="GO:0005524">
    <property type="term" value="F:ATP binding"/>
    <property type="evidence" value="ECO:0007669"/>
    <property type="project" value="UniProtKB-KW"/>
</dbReference>
<evidence type="ECO:0000256" key="12">
    <source>
        <dbReference type="ARBA" id="ARBA00023136"/>
    </source>
</evidence>
<dbReference type="CDD" id="cd07302">
    <property type="entry name" value="CHD"/>
    <property type="match status" value="2"/>
</dbReference>
<dbReference type="EC" id="4.6.1.1" evidence="4"/>
<accession>A0A9P0NHT6</accession>
<dbReference type="GO" id="GO:0046872">
    <property type="term" value="F:metal ion binding"/>
    <property type="evidence" value="ECO:0007669"/>
    <property type="project" value="UniProtKB-KW"/>
</dbReference>
<dbReference type="GO" id="GO:0035556">
    <property type="term" value="P:intracellular signal transduction"/>
    <property type="evidence" value="ECO:0007669"/>
    <property type="project" value="InterPro"/>
</dbReference>
<feature type="transmembrane region" description="Helical" evidence="16">
    <location>
        <begin position="1094"/>
        <end position="1113"/>
    </location>
</feature>
<evidence type="ECO:0000256" key="14">
    <source>
        <dbReference type="RuleBase" id="RU000405"/>
    </source>
</evidence>
<dbReference type="Pfam" id="PF00211">
    <property type="entry name" value="Guanylate_cyc"/>
    <property type="match status" value="2"/>
</dbReference>
<feature type="transmembrane region" description="Helical" evidence="16">
    <location>
        <begin position="311"/>
        <end position="329"/>
    </location>
</feature>
<keyword evidence="7" id="KW-0547">Nucleotide-binding</keyword>
<keyword evidence="11" id="KW-0115">cAMP biosynthesis</keyword>
<feature type="region of interest" description="Disordered" evidence="15">
    <location>
        <begin position="175"/>
        <end position="194"/>
    </location>
</feature>
<comment type="catalytic activity">
    <reaction evidence="1">
        <text>ATP = 3',5'-cyclic AMP + diphosphate</text>
        <dbReference type="Rhea" id="RHEA:15389"/>
        <dbReference type="ChEBI" id="CHEBI:30616"/>
        <dbReference type="ChEBI" id="CHEBI:33019"/>
        <dbReference type="ChEBI" id="CHEBI:58165"/>
        <dbReference type="EC" id="4.6.1.1"/>
    </reaction>
</comment>
<feature type="region of interest" description="Disordered" evidence="15">
    <location>
        <begin position="74"/>
        <end position="105"/>
    </location>
</feature>
<keyword evidence="19" id="KW-1185">Reference proteome</keyword>
<dbReference type="Pfam" id="PF06327">
    <property type="entry name" value="Adcy_cons_dom"/>
    <property type="match status" value="1"/>
</dbReference>
<dbReference type="Gene3D" id="3.30.70.1230">
    <property type="entry name" value="Nucleotide cyclase"/>
    <property type="match status" value="2"/>
</dbReference>
<dbReference type="GO" id="GO:0005886">
    <property type="term" value="C:plasma membrane"/>
    <property type="evidence" value="ECO:0007669"/>
    <property type="project" value="InterPro"/>
</dbReference>
<feature type="transmembrane region" description="Helical" evidence="16">
    <location>
        <begin position="917"/>
        <end position="936"/>
    </location>
</feature>
<keyword evidence="13 14" id="KW-0456">Lyase</keyword>
<keyword evidence="8" id="KW-0067">ATP-binding</keyword>
<dbReference type="PANTHER" id="PTHR45627">
    <property type="entry name" value="ADENYLATE CYCLASE TYPE 1"/>
    <property type="match status" value="1"/>
</dbReference>
<feature type="compositionally biased region" description="Basic residues" evidence="15">
    <location>
        <begin position="1455"/>
        <end position="1466"/>
    </location>
</feature>
<feature type="transmembrane region" description="Helical" evidence="16">
    <location>
        <begin position="253"/>
        <end position="273"/>
    </location>
</feature>
<feature type="transmembrane region" description="Helical" evidence="16">
    <location>
        <begin position="848"/>
        <end position="866"/>
    </location>
</feature>
<feature type="domain" description="Guanylate cyclase" evidence="17">
    <location>
        <begin position="1180"/>
        <end position="1320"/>
    </location>
</feature>
<reference evidence="18" key="1">
    <citation type="submission" date="2022-01" db="EMBL/GenBank/DDBJ databases">
        <authorList>
            <person name="King R."/>
        </authorList>
    </citation>
    <scope>NUCLEOTIDE SEQUENCE</scope>
</reference>
<feature type="transmembrane region" description="Helical" evidence="16">
    <location>
        <begin position="285"/>
        <end position="304"/>
    </location>
</feature>
<dbReference type="GO" id="GO:0007189">
    <property type="term" value="P:adenylate cyclase-activating G protein-coupled receptor signaling pathway"/>
    <property type="evidence" value="ECO:0007669"/>
    <property type="project" value="TreeGrafter"/>
</dbReference>
<dbReference type="SUPFAM" id="SSF55073">
    <property type="entry name" value="Nucleotide cyclase"/>
    <property type="match status" value="2"/>
</dbReference>
<dbReference type="SMART" id="SM00044">
    <property type="entry name" value="CYCc"/>
    <property type="match status" value="2"/>
</dbReference>
<dbReference type="InterPro" id="IPR032628">
    <property type="entry name" value="AC_N"/>
</dbReference>
<feature type="domain" description="Guanylate cyclase" evidence="17">
    <location>
        <begin position="498"/>
        <end position="630"/>
    </location>
</feature>
<keyword evidence="10 16" id="KW-1133">Transmembrane helix</keyword>
<dbReference type="GO" id="GO:0006171">
    <property type="term" value="P:cAMP biosynthetic process"/>
    <property type="evidence" value="ECO:0007669"/>
    <property type="project" value="UniProtKB-KW"/>
</dbReference>
<keyword evidence="12 16" id="KW-0472">Membrane</keyword>
<keyword evidence="5 16" id="KW-0812">Transmembrane</keyword>
<evidence type="ECO:0000256" key="2">
    <source>
        <dbReference type="ARBA" id="ARBA00001946"/>
    </source>
</evidence>
<proteinExistence type="inferred from homology"/>
<evidence type="ECO:0000256" key="4">
    <source>
        <dbReference type="ARBA" id="ARBA00012201"/>
    </source>
</evidence>
<dbReference type="PROSITE" id="PS50125">
    <property type="entry name" value="GUANYLATE_CYCLASE_2"/>
    <property type="match status" value="2"/>
</dbReference>
<feature type="transmembrane region" description="Helical" evidence="16">
    <location>
        <begin position="872"/>
        <end position="896"/>
    </location>
</feature>
<feature type="compositionally biased region" description="Polar residues" evidence="15">
    <location>
        <begin position="1442"/>
        <end position="1454"/>
    </location>
</feature>
<evidence type="ECO:0000256" key="15">
    <source>
        <dbReference type="SAM" id="MobiDB-lite"/>
    </source>
</evidence>
<keyword evidence="6" id="KW-0479">Metal-binding</keyword>
<evidence type="ECO:0000256" key="5">
    <source>
        <dbReference type="ARBA" id="ARBA00022692"/>
    </source>
</evidence>
<comment type="subcellular location">
    <subcellularLocation>
        <location evidence="3">Membrane</location>
        <topology evidence="3">Multi-pass membrane protein</topology>
    </subcellularLocation>
</comment>
<evidence type="ECO:0000259" key="17">
    <source>
        <dbReference type="PROSITE" id="PS50125"/>
    </source>
</evidence>
<evidence type="ECO:0000256" key="6">
    <source>
        <dbReference type="ARBA" id="ARBA00022723"/>
    </source>
</evidence>
<evidence type="ECO:0000256" key="11">
    <source>
        <dbReference type="ARBA" id="ARBA00022998"/>
    </source>
</evidence>
<feature type="transmembrane region" description="Helical" evidence="16">
    <location>
        <begin position="1063"/>
        <end position="1082"/>
    </location>
</feature>
<feature type="transmembrane region" description="Helical" evidence="16">
    <location>
        <begin position="341"/>
        <end position="360"/>
    </location>
</feature>
<dbReference type="Pfam" id="PF16214">
    <property type="entry name" value="AC_N"/>
    <property type="match status" value="1"/>
</dbReference>
<dbReference type="PROSITE" id="PS00452">
    <property type="entry name" value="GUANYLATE_CYCLASE_1"/>
    <property type="match status" value="1"/>
</dbReference>
<dbReference type="InterPro" id="IPR029787">
    <property type="entry name" value="Nucleotide_cyclase"/>
</dbReference>
<dbReference type="FunFam" id="3.30.70.1230:FF:000040">
    <property type="entry name" value="Ca(2+)/calmodulin-responsive adenylate cyclase"/>
    <property type="match status" value="1"/>
</dbReference>
<dbReference type="OrthoDB" id="414243at2759"/>
<sequence length="1527" mass="172378">MSDNEDEVNEKTHLRPKPKDLKLTDRIIVDHKQHYYHRLHRNLDAGSSDISYRDIKREIRNLRSNNRTMAVVDSEDLSDSGIEKADDASSARTDIIMPNSPRVPPEGAEMDIQIDQLRPHNQQQYCNMQQQQQPLSINILPDNKCQTSQSASNSTNNVSFIDINIEDSSRSNILSPQRTTHESSNQSINQYPTSSQHDHYQTFMPFSNHTYAAFKKGNVVRGILCPSLTNSFRAASLERSYLTYSHRQRQKSLIIVNAVDLVLKFVLAAVWIFQQQNQSIPINATVWSVCCILANLGICLLGLWRCFANNYLHWAAVCTWLLLNLQGFVGEGIGFAEREYLVWYVLFILFVPYAMLPLPLKWCMIGGTLTAITHIIITTIAKLQATKEDNPNIDSTCVVKQMAANSLLYVAINFAGMYTKYLTDRGQRLAFIETHKAMEHKKESEKEYQKTQRLLDSILPSFVNADIRKEMFKNPHHSQYESDTQFKKLYIYHMDNVSILFADIKGFTQLASTTSAQQLVKILNDLFARFDKIAEDNHCLRIKLLGDCYYCISMFDQQSWKSRPDHAVCSVEAGLHMIKAIKDVRNSTNVQDLDMRIGIHSGSVMCGVLGDKKWHFDVWSNDVIIANHMESGGIPGRVHISEATLKCLNGAYDVEPGDGESRDNHLKMMNIKTYIITRTEPLRTRKNRPILNDEQPQKFIDPKYVQNNCVNNNHSHNNNNNHHHNNNGSHLLKRLSKATIHDDEPTTDWTPEIPFKNLKEATITAPDSNDNRKGANNNGNGGCNEMDMSCNSLSATEEVDELIDQSIQINSNKQMRDEYLNSWTLRFKEPLQEVCFCQLREDMFRSNMLCMFIVWIFIVMCQFVIIPRCSYLTITLVVTTCIISAGCVLVMAEEYPGLPKFLRKSSATLVHDRNRRTIFVCGAVILMSAASSVGLISCQFDGQSGYTRTQPNSALELQTTDMPTTFMSTTINSNKFSETQGYSLPYNTTALMDDLLQDERNQSIENDVLIKLASDGQVRIEHIADAAPLPCNEPEYVVFSWVLCLIALATALKLYYLVKTFMALGLVATFCILILIIFPEIFSTYEYEMVKIGMSLSAQMVILLLVFLTMVIYHARLVEVTARLDFIWKEQAERELSNMKSNRHLNDLLIKNILPEHVASYYLSHEMSDDIYSKSHDMCGVMFASIPNFKDFYSEDLENGKACIRILNEIICDFDALLDEAKFVTVEKIKTIGQTYMAASGLNPKHRIEIGGTDEDSVCDLVEFAIAMRQKLQEVNKDAFNTFQLRVGISSGPVVSGVIGARKPIFDIWGNSVNVASRMDSTGENWKIQVPEQTATLLSDKGYTCVPRGEINVKGKGIMFTYWVLGKNESVSRLTSPTICPAGIPMAVTPTPSSLQRQTSNHSSLAAVVFGIMQATKRNTPSTPTDLPSPKFKLGRRGSTFSSMRLSQKASSNHQVRRNTTRVRTRSYKDKKSFSTAATLTATTITQSTLSANISNINNNNINDKTFGPSTSTTTTAMSIFNESKLL</sequence>
<keyword evidence="9" id="KW-0460">Magnesium</keyword>
<evidence type="ECO:0000256" key="8">
    <source>
        <dbReference type="ARBA" id="ARBA00022840"/>
    </source>
</evidence>
<evidence type="ECO:0000256" key="13">
    <source>
        <dbReference type="ARBA" id="ARBA00023239"/>
    </source>
</evidence>
<evidence type="ECO:0000256" key="1">
    <source>
        <dbReference type="ARBA" id="ARBA00001593"/>
    </source>
</evidence>
<dbReference type="FunFam" id="3.30.70.1230:FF:000032">
    <property type="entry name" value="Adenylyl cyclase 78C"/>
    <property type="match status" value="1"/>
</dbReference>
<evidence type="ECO:0000313" key="19">
    <source>
        <dbReference type="Proteomes" id="UP001153620"/>
    </source>
</evidence>